<sequence length="79" mass="8799">MGNIQFPCFLILEAEPQMFRRKTTAGTLTVWCPRLFFLVSFNLHIAQFSSGILQIRDTVHHSAAFCGTLTQSLLGKGPS</sequence>
<dbReference type="OrthoDB" id="10369269at2759"/>
<dbReference type="AlphaFoldDB" id="M2UU15"/>
<gene>
    <name evidence="1" type="ORF">COCHEDRAFT_1021401</name>
</gene>
<keyword evidence="2" id="KW-1185">Reference proteome</keyword>
<proteinExistence type="predicted"/>
<dbReference type="EMBL" id="KB445576">
    <property type="protein sequence ID" value="EMD91337.1"/>
    <property type="molecule type" value="Genomic_DNA"/>
</dbReference>
<name>M2UU15_COCH5</name>
<dbReference type="Proteomes" id="UP000016936">
    <property type="component" value="Unassembled WGS sequence"/>
</dbReference>
<evidence type="ECO:0000313" key="1">
    <source>
        <dbReference type="EMBL" id="EMD91337.1"/>
    </source>
</evidence>
<protein>
    <submittedName>
        <fullName evidence="1">Uncharacterized protein</fullName>
    </submittedName>
</protein>
<accession>M2UU15</accession>
<organism evidence="1 2">
    <name type="scientific">Cochliobolus heterostrophus (strain C5 / ATCC 48332 / race O)</name>
    <name type="common">Southern corn leaf blight fungus</name>
    <name type="synonym">Bipolaris maydis</name>
    <dbReference type="NCBI Taxonomy" id="701091"/>
    <lineage>
        <taxon>Eukaryota</taxon>
        <taxon>Fungi</taxon>
        <taxon>Dikarya</taxon>
        <taxon>Ascomycota</taxon>
        <taxon>Pezizomycotina</taxon>
        <taxon>Dothideomycetes</taxon>
        <taxon>Pleosporomycetidae</taxon>
        <taxon>Pleosporales</taxon>
        <taxon>Pleosporineae</taxon>
        <taxon>Pleosporaceae</taxon>
        <taxon>Bipolaris</taxon>
    </lineage>
</organism>
<reference evidence="1 2" key="1">
    <citation type="journal article" date="2012" name="PLoS Pathog.">
        <title>Diverse lifestyles and strategies of plant pathogenesis encoded in the genomes of eighteen Dothideomycetes fungi.</title>
        <authorList>
            <person name="Ohm R.A."/>
            <person name="Feau N."/>
            <person name="Henrissat B."/>
            <person name="Schoch C.L."/>
            <person name="Horwitz B.A."/>
            <person name="Barry K.W."/>
            <person name="Condon B.J."/>
            <person name="Copeland A.C."/>
            <person name="Dhillon B."/>
            <person name="Glaser F."/>
            <person name="Hesse C.N."/>
            <person name="Kosti I."/>
            <person name="LaButti K."/>
            <person name="Lindquist E.A."/>
            <person name="Lucas S."/>
            <person name="Salamov A.A."/>
            <person name="Bradshaw R.E."/>
            <person name="Ciuffetti L."/>
            <person name="Hamelin R.C."/>
            <person name="Kema G.H.J."/>
            <person name="Lawrence C."/>
            <person name="Scott J.A."/>
            <person name="Spatafora J.W."/>
            <person name="Turgeon B.G."/>
            <person name="de Wit P.J.G.M."/>
            <person name="Zhong S."/>
            <person name="Goodwin S.B."/>
            <person name="Grigoriev I.V."/>
        </authorList>
    </citation>
    <scope>NUCLEOTIDE SEQUENCE [LARGE SCALE GENOMIC DNA]</scope>
    <source>
        <strain evidence="2">C5 / ATCC 48332 / race O</strain>
    </source>
</reference>
<dbReference type="HOGENOM" id="CLU_2800823_0_0_1"/>
<evidence type="ECO:0000313" key="2">
    <source>
        <dbReference type="Proteomes" id="UP000016936"/>
    </source>
</evidence>
<reference evidence="2" key="2">
    <citation type="journal article" date="2013" name="PLoS Genet.">
        <title>Comparative genome structure, secondary metabolite, and effector coding capacity across Cochliobolus pathogens.</title>
        <authorList>
            <person name="Condon B.J."/>
            <person name="Leng Y."/>
            <person name="Wu D."/>
            <person name="Bushley K.E."/>
            <person name="Ohm R.A."/>
            <person name="Otillar R."/>
            <person name="Martin J."/>
            <person name="Schackwitz W."/>
            <person name="Grimwood J."/>
            <person name="MohdZainudin N."/>
            <person name="Xue C."/>
            <person name="Wang R."/>
            <person name="Manning V.A."/>
            <person name="Dhillon B."/>
            <person name="Tu Z.J."/>
            <person name="Steffenson B.J."/>
            <person name="Salamov A."/>
            <person name="Sun H."/>
            <person name="Lowry S."/>
            <person name="LaButti K."/>
            <person name="Han J."/>
            <person name="Copeland A."/>
            <person name="Lindquist E."/>
            <person name="Barry K."/>
            <person name="Schmutz J."/>
            <person name="Baker S.E."/>
            <person name="Ciuffetti L.M."/>
            <person name="Grigoriev I.V."/>
            <person name="Zhong S."/>
            <person name="Turgeon B.G."/>
        </authorList>
    </citation>
    <scope>NUCLEOTIDE SEQUENCE [LARGE SCALE GENOMIC DNA]</scope>
    <source>
        <strain evidence="2">C5 / ATCC 48332 / race O</strain>
    </source>
</reference>